<dbReference type="EMBL" id="NBNE01002112">
    <property type="protein sequence ID" value="OWZ11484.1"/>
    <property type="molecule type" value="Genomic_DNA"/>
</dbReference>
<comment type="caution">
    <text evidence="1">The sequence shown here is derived from an EMBL/GenBank/DDBJ whole genome shotgun (WGS) entry which is preliminary data.</text>
</comment>
<name>A0A225W259_9STRA</name>
<sequence>MSKTPKLAAAHCHVRLALLDGNQNSNAYIYPLPEFLLLAYHHRYGIKFTRKRQYSLVESHKDVPGRKPDSALSRGLNPIENIWGSLVGKVYEDGPD</sequence>
<proteinExistence type="predicted"/>
<keyword evidence="2" id="KW-1185">Reference proteome</keyword>
<dbReference type="Proteomes" id="UP000198211">
    <property type="component" value="Unassembled WGS sequence"/>
</dbReference>
<reference evidence="2" key="1">
    <citation type="submission" date="2017-03" db="EMBL/GenBank/DDBJ databases">
        <title>Phytopthora megakarya and P. palmivora, two closely related causual agents of cacao black pod achieved similar genome size and gene model numbers by different mechanisms.</title>
        <authorList>
            <person name="Ali S."/>
            <person name="Shao J."/>
            <person name="Larry D.J."/>
            <person name="Kronmiller B."/>
            <person name="Shen D."/>
            <person name="Strem M.D."/>
            <person name="Melnick R.L."/>
            <person name="Guiltinan M.J."/>
            <person name="Tyler B.M."/>
            <person name="Meinhardt L.W."/>
            <person name="Bailey B.A."/>
        </authorList>
    </citation>
    <scope>NUCLEOTIDE SEQUENCE [LARGE SCALE GENOMIC DNA]</scope>
    <source>
        <strain evidence="2">zdho120</strain>
    </source>
</reference>
<evidence type="ECO:0000313" key="2">
    <source>
        <dbReference type="Proteomes" id="UP000198211"/>
    </source>
</evidence>
<accession>A0A225W259</accession>
<gene>
    <name evidence="1" type="ORF">PHMEG_00015485</name>
</gene>
<dbReference type="OrthoDB" id="10006939at2759"/>
<dbReference type="AlphaFoldDB" id="A0A225W259"/>
<evidence type="ECO:0000313" key="1">
    <source>
        <dbReference type="EMBL" id="OWZ11484.1"/>
    </source>
</evidence>
<organism evidence="1 2">
    <name type="scientific">Phytophthora megakarya</name>
    <dbReference type="NCBI Taxonomy" id="4795"/>
    <lineage>
        <taxon>Eukaryota</taxon>
        <taxon>Sar</taxon>
        <taxon>Stramenopiles</taxon>
        <taxon>Oomycota</taxon>
        <taxon>Peronosporomycetes</taxon>
        <taxon>Peronosporales</taxon>
        <taxon>Peronosporaceae</taxon>
        <taxon>Phytophthora</taxon>
    </lineage>
</organism>
<protein>
    <submittedName>
        <fullName evidence="1">Uncharacterized protein</fullName>
    </submittedName>
</protein>